<feature type="domain" description="Transposase IS701-like DDE" evidence="1">
    <location>
        <begin position="56"/>
        <end position="294"/>
    </location>
</feature>
<evidence type="ECO:0000259" key="1">
    <source>
        <dbReference type="Pfam" id="PF13546"/>
    </source>
</evidence>
<sequence length="424" mass="46680">MSQEGTDQGTLRSLGRPPMYQDLLPSGGNLNTAQLNPVINGTEMDAKVSAFCQQIFDSMPRVDQRRWAEVYLRGLLFLEGRKTVRKMAEHLLCLPVNQSLQQFINQSPWDWVPIRAQLARRRSASSLSRAWVVSRATIPKRGCHSVGVVQQFVPEAGRRLNCQVGLALSLSDDRSDVPVDWRLLLSGKWADDEDARQKANLPDENRGLPEWAEILSMVDETSRWGVPPAPLVADTVDPRGAVALAAALADRGIDFVLRTDDSLRALAPDPLLAEAGTSAGSPARLGQRRPRMAADAHGADLRTRANAFSFVSAQVHLPARTGHQSRTVVRLVLQRGSSHCPSGGTWITNLTQRPLDEVMGLAGLANRGRDTLHQLKADYGLHDFEGRSFRGWHHHMTMVSVAWAFGQEVLSAHHALRMPAPALP</sequence>
<evidence type="ECO:0000313" key="2">
    <source>
        <dbReference type="EMBL" id="ARQ70592.1"/>
    </source>
</evidence>
<evidence type="ECO:0000313" key="3">
    <source>
        <dbReference type="Proteomes" id="UP000194218"/>
    </source>
</evidence>
<dbReference type="EMBL" id="CP021121">
    <property type="protein sequence ID" value="ARQ70592.1"/>
    <property type="molecule type" value="Genomic_DNA"/>
</dbReference>
<dbReference type="KEGG" id="smao:CAG99_18630"/>
<organism evidence="2 3">
    <name type="scientific">Streptomyces marincola</name>
    <dbReference type="NCBI Taxonomy" id="2878388"/>
    <lineage>
        <taxon>Bacteria</taxon>
        <taxon>Bacillati</taxon>
        <taxon>Actinomycetota</taxon>
        <taxon>Actinomycetes</taxon>
        <taxon>Kitasatosporales</taxon>
        <taxon>Streptomycetaceae</taxon>
        <taxon>Streptomyces</taxon>
    </lineage>
</organism>
<gene>
    <name evidence="2" type="ORF">CAG99_18630</name>
</gene>
<proteinExistence type="predicted"/>
<protein>
    <recommendedName>
        <fullName evidence="1">Transposase IS701-like DDE domain-containing protein</fullName>
    </recommendedName>
</protein>
<dbReference type="InterPro" id="IPR038721">
    <property type="entry name" value="IS701-like_DDE_dom"/>
</dbReference>
<reference evidence="2 3" key="1">
    <citation type="submission" date="2017-05" db="EMBL/GenBank/DDBJ databases">
        <title>Complete genome sequence of Streptomyces sp. SCSIO 03032 revealed the diverse biosynthetic pathways for its bioactive secondary metabolites.</title>
        <authorList>
            <person name="Ma L."/>
            <person name="Zhu Y."/>
            <person name="Zhang W."/>
            <person name="Zhang G."/>
            <person name="Tian X."/>
            <person name="Zhang S."/>
            <person name="Zhang C."/>
        </authorList>
    </citation>
    <scope>NUCLEOTIDE SEQUENCE [LARGE SCALE GENOMIC DNA]</scope>
    <source>
        <strain evidence="2 3">SCSIO 03032</strain>
    </source>
</reference>
<dbReference type="Proteomes" id="UP000194218">
    <property type="component" value="Chromosome"/>
</dbReference>
<keyword evidence="3" id="KW-1185">Reference proteome</keyword>
<name>A0A1W7D0Q8_9ACTN</name>
<dbReference type="PANTHER" id="PTHR33627:SF1">
    <property type="entry name" value="TRANSPOSASE"/>
    <property type="match status" value="1"/>
</dbReference>
<dbReference type="Pfam" id="PF13546">
    <property type="entry name" value="DDE_5"/>
    <property type="match status" value="1"/>
</dbReference>
<dbReference type="AlphaFoldDB" id="A0A1W7D0Q8"/>
<dbReference type="PANTHER" id="PTHR33627">
    <property type="entry name" value="TRANSPOSASE"/>
    <property type="match status" value="1"/>
</dbReference>
<dbReference type="InterPro" id="IPR039365">
    <property type="entry name" value="IS701-like"/>
</dbReference>
<accession>A0A1W7D0Q8</accession>